<dbReference type="Gene3D" id="3.40.50.2300">
    <property type="match status" value="2"/>
</dbReference>
<protein>
    <submittedName>
        <fullName evidence="6">Sugar ABC transporter substrate-binding protein</fullName>
    </submittedName>
</protein>
<dbReference type="CDD" id="cd06324">
    <property type="entry name" value="PBP1_ABC_sugar_binding-like"/>
    <property type="match status" value="1"/>
</dbReference>
<evidence type="ECO:0000256" key="2">
    <source>
        <dbReference type="ARBA" id="ARBA00007639"/>
    </source>
</evidence>
<dbReference type="RefSeq" id="WP_057758009.1">
    <property type="nucleotide sequence ID" value="NZ_LJYG01000112.1"/>
</dbReference>
<dbReference type="GO" id="GO:0030246">
    <property type="term" value="F:carbohydrate binding"/>
    <property type="evidence" value="ECO:0007669"/>
    <property type="project" value="UniProtKB-ARBA"/>
</dbReference>
<dbReference type="EMBL" id="LJYG01000112">
    <property type="protein sequence ID" value="KRQ00704.1"/>
    <property type="molecule type" value="Genomic_DNA"/>
</dbReference>
<feature type="signal peptide" evidence="4">
    <location>
        <begin position="1"/>
        <end position="26"/>
    </location>
</feature>
<keyword evidence="7" id="KW-1185">Reference proteome</keyword>
<dbReference type="InterPro" id="IPR028082">
    <property type="entry name" value="Peripla_BP_I"/>
</dbReference>
<feature type="domain" description="Periplasmic binding protein" evidence="5">
    <location>
        <begin position="36"/>
        <end position="290"/>
    </location>
</feature>
<dbReference type="SUPFAM" id="SSF53822">
    <property type="entry name" value="Periplasmic binding protein-like I"/>
    <property type="match status" value="1"/>
</dbReference>
<evidence type="ECO:0000256" key="4">
    <source>
        <dbReference type="SAM" id="SignalP"/>
    </source>
</evidence>
<gene>
    <name evidence="6" type="ORF">AOQ71_37355</name>
</gene>
<comment type="similarity">
    <text evidence="2">Belongs to the bacterial solute-binding protein 2 family.</text>
</comment>
<dbReference type="OrthoDB" id="9773673at2"/>
<evidence type="ECO:0000313" key="7">
    <source>
        <dbReference type="Proteomes" id="UP000051936"/>
    </source>
</evidence>
<keyword evidence="3 4" id="KW-0732">Signal</keyword>
<dbReference type="Pfam" id="PF13407">
    <property type="entry name" value="Peripla_BP_4"/>
    <property type="match status" value="1"/>
</dbReference>
<accession>A0A0R3CSH9</accession>
<dbReference type="PANTHER" id="PTHR46847:SF2">
    <property type="entry name" value="ABC TRANSPORTER SUGAR-BINDING PROTEIN"/>
    <property type="match status" value="1"/>
</dbReference>
<dbReference type="GO" id="GO:0030313">
    <property type="term" value="C:cell envelope"/>
    <property type="evidence" value="ECO:0007669"/>
    <property type="project" value="UniProtKB-SubCell"/>
</dbReference>
<evidence type="ECO:0000256" key="3">
    <source>
        <dbReference type="ARBA" id="ARBA00022729"/>
    </source>
</evidence>
<dbReference type="InterPro" id="IPR025997">
    <property type="entry name" value="SBP_2_dom"/>
</dbReference>
<evidence type="ECO:0000313" key="6">
    <source>
        <dbReference type="EMBL" id="KRQ00704.1"/>
    </source>
</evidence>
<dbReference type="PANTHER" id="PTHR46847">
    <property type="entry name" value="D-ALLOSE-BINDING PERIPLASMIC PROTEIN-RELATED"/>
    <property type="match status" value="1"/>
</dbReference>
<organism evidence="6 7">
    <name type="scientific">Bradyrhizobium manausense</name>
    <dbReference type="NCBI Taxonomy" id="989370"/>
    <lineage>
        <taxon>Bacteria</taxon>
        <taxon>Pseudomonadati</taxon>
        <taxon>Pseudomonadota</taxon>
        <taxon>Alphaproteobacteria</taxon>
        <taxon>Hyphomicrobiales</taxon>
        <taxon>Nitrobacteraceae</taxon>
        <taxon>Bradyrhizobium</taxon>
    </lineage>
</organism>
<proteinExistence type="inferred from homology"/>
<dbReference type="AlphaFoldDB" id="A0A0R3CSH9"/>
<name>A0A0R3CSH9_9BRAD</name>
<feature type="chain" id="PRO_5006434671" evidence="4">
    <location>
        <begin position="27"/>
        <end position="389"/>
    </location>
</feature>
<dbReference type="STRING" id="989370.AOQ71_37355"/>
<evidence type="ECO:0000256" key="1">
    <source>
        <dbReference type="ARBA" id="ARBA00004196"/>
    </source>
</evidence>
<comment type="caution">
    <text evidence="6">The sequence shown here is derived from an EMBL/GenBank/DDBJ whole genome shotgun (WGS) entry which is preliminary data.</text>
</comment>
<comment type="subcellular location">
    <subcellularLocation>
        <location evidence="1">Cell envelope</location>
    </subcellularLocation>
</comment>
<reference evidence="6 7" key="1">
    <citation type="submission" date="2015-09" db="EMBL/GenBank/DDBJ databases">
        <title>Draft Genome Sequence of Bradyrhizobium manausense Strain BR 3351T, a Novel Symbiotic Nitrogen-Fixing Alphaproteobacterium Isolated from Brazilian Amazon Rain Forest.</title>
        <authorList>
            <person name="De Araujo J.L."/>
            <person name="Zilli J.E."/>
        </authorList>
    </citation>
    <scope>NUCLEOTIDE SEQUENCE [LARGE SCALE GENOMIC DNA]</scope>
    <source>
        <strain evidence="6 7">BR3351</strain>
    </source>
</reference>
<dbReference type="Proteomes" id="UP000051936">
    <property type="component" value="Unassembled WGS sequence"/>
</dbReference>
<sequence length="389" mass="41189">MTIILRIWLAMSIACGVLAPGGYAVAADATPLNIVFVSPGKIGEIYWDMVAQTMQAAGRKLNAKVEVLTSERNYRTMQELGLGVVARADKPDFLILSNEESAAVPILEAAEAAGIKTLLLSNSLIGEDAKRLGPPRQILKNWLGDITTDLTTAGARMANALIGAARNEKWQSPDGKIHLLAIGGDEITPASIARNAGLQLAVAAAPDVVLDRMLFANWTQSEAEQAAANYLGWAQRKGIRPAGIWAGNDPMALGALKAVAAAGITPGEQIQVVGLNWSEDALRQIKAGRLLLTDGGHFLLGGWSIVLLRDFADGCDFAANSPHIEVKTSAITRDNLTSVATLIATRAFDQIDFAQFRAKAGRCGQYDFSVEALISSISPPAAPVNDAGR</sequence>
<evidence type="ECO:0000259" key="5">
    <source>
        <dbReference type="Pfam" id="PF13407"/>
    </source>
</evidence>